<dbReference type="EMBL" id="BARS01042138">
    <property type="protein sequence ID" value="GAG39784.1"/>
    <property type="molecule type" value="Genomic_DNA"/>
</dbReference>
<dbReference type="InterPro" id="IPR006070">
    <property type="entry name" value="Sua5-like_dom"/>
</dbReference>
<dbReference type="AlphaFoldDB" id="X0X998"/>
<dbReference type="InterPro" id="IPR036196">
    <property type="entry name" value="Ptyr_pPase_sf"/>
</dbReference>
<dbReference type="InterPro" id="IPR023485">
    <property type="entry name" value="Ptyr_pPase"/>
</dbReference>
<dbReference type="GO" id="GO:0004725">
    <property type="term" value="F:protein tyrosine phosphatase activity"/>
    <property type="evidence" value="ECO:0007669"/>
    <property type="project" value="TreeGrafter"/>
</dbReference>
<protein>
    <recommendedName>
        <fullName evidence="1">Phosphotyrosine protein phosphatase I domain-containing protein</fullName>
    </recommendedName>
</protein>
<organism evidence="2">
    <name type="scientific">marine sediment metagenome</name>
    <dbReference type="NCBI Taxonomy" id="412755"/>
    <lineage>
        <taxon>unclassified sequences</taxon>
        <taxon>metagenomes</taxon>
        <taxon>ecological metagenomes</taxon>
    </lineage>
</organism>
<dbReference type="PANTHER" id="PTHR11717:SF31">
    <property type="entry name" value="LOW MOLECULAR WEIGHT PROTEIN-TYROSINE-PHOSPHATASE ETP-RELATED"/>
    <property type="match status" value="1"/>
</dbReference>
<dbReference type="SMART" id="SM00226">
    <property type="entry name" value="LMWPc"/>
    <property type="match status" value="1"/>
</dbReference>
<comment type="caution">
    <text evidence="2">The sequence shown here is derived from an EMBL/GenBank/DDBJ whole genome shotgun (WGS) entry which is preliminary data.</text>
</comment>
<dbReference type="GO" id="GO:0003725">
    <property type="term" value="F:double-stranded RNA binding"/>
    <property type="evidence" value="ECO:0007669"/>
    <property type="project" value="InterPro"/>
</dbReference>
<dbReference type="Pfam" id="PF01300">
    <property type="entry name" value="Sua5_yciO_yrdC"/>
    <property type="match status" value="1"/>
</dbReference>
<dbReference type="PANTHER" id="PTHR11717">
    <property type="entry name" value="LOW MOLECULAR WEIGHT PROTEIN TYROSINE PHOSPHATASE"/>
    <property type="match status" value="1"/>
</dbReference>
<dbReference type="InterPro" id="IPR017945">
    <property type="entry name" value="DHBP_synth_RibB-like_a/b_dom"/>
</dbReference>
<name>X0X998_9ZZZZ</name>
<accession>X0X998</accession>
<dbReference type="Gene3D" id="3.90.870.10">
    <property type="entry name" value="DHBP synthase"/>
    <property type="match status" value="1"/>
</dbReference>
<dbReference type="SUPFAM" id="SSF52788">
    <property type="entry name" value="Phosphotyrosine protein phosphatases I"/>
    <property type="match status" value="1"/>
</dbReference>
<feature type="domain" description="Phosphotyrosine protein phosphatase I" evidence="1">
    <location>
        <begin position="102"/>
        <end position="247"/>
    </location>
</feature>
<evidence type="ECO:0000313" key="2">
    <source>
        <dbReference type="EMBL" id="GAG39784.1"/>
    </source>
</evidence>
<proteinExistence type="predicted"/>
<sequence>IGIRIPNHKAILKILEYIPLATTSCNYTTFTPALKPEDINVDGISYVIKGKSLSDIPSTVFSIPDKTILRKGIIGIYDIEKAGNTCLPTGKIRVRLGHGLKFCVLFVCGANLCRSPMAEGIFKKIIQNSKFKIQNSIEVISCGTNALIDEHPTRYAIEVMDEIGGRTSGRCNISSLRARFLTRDLILRADIILTMKQHHKYRVLDILKQAELKTRVLEINDPIGAGKDFYREIRDELLSKLEPIEKEVKNK</sequence>
<dbReference type="InterPro" id="IPR050438">
    <property type="entry name" value="LMW_PTPase"/>
</dbReference>
<gene>
    <name evidence="2" type="ORF">S01H1_63980</name>
</gene>
<dbReference type="Pfam" id="PF01451">
    <property type="entry name" value="LMWPc"/>
    <property type="match status" value="1"/>
</dbReference>
<feature type="non-terminal residue" evidence="2">
    <location>
        <position position="1"/>
    </location>
</feature>
<dbReference type="Gene3D" id="3.40.50.2300">
    <property type="match status" value="1"/>
</dbReference>
<feature type="non-terminal residue" evidence="2">
    <location>
        <position position="251"/>
    </location>
</feature>
<reference evidence="2" key="1">
    <citation type="journal article" date="2014" name="Front. Microbiol.">
        <title>High frequency of phylogenetically diverse reductive dehalogenase-homologous genes in deep subseafloor sedimentary metagenomes.</title>
        <authorList>
            <person name="Kawai M."/>
            <person name="Futagami T."/>
            <person name="Toyoda A."/>
            <person name="Takaki Y."/>
            <person name="Nishi S."/>
            <person name="Hori S."/>
            <person name="Arai W."/>
            <person name="Tsubouchi T."/>
            <person name="Morono Y."/>
            <person name="Uchiyama I."/>
            <person name="Ito T."/>
            <person name="Fujiyama A."/>
            <person name="Inagaki F."/>
            <person name="Takami H."/>
        </authorList>
    </citation>
    <scope>NUCLEOTIDE SEQUENCE</scope>
    <source>
        <strain evidence="2">Expedition CK06-06</strain>
    </source>
</reference>
<evidence type="ECO:0000259" key="1">
    <source>
        <dbReference type="SMART" id="SM00226"/>
    </source>
</evidence>
<dbReference type="SUPFAM" id="SSF55821">
    <property type="entry name" value="YrdC/RibB"/>
    <property type="match status" value="1"/>
</dbReference>